<dbReference type="SUPFAM" id="SSF55469">
    <property type="entry name" value="FMN-dependent nitroreductase-like"/>
    <property type="match status" value="1"/>
</dbReference>
<keyword evidence="11" id="KW-1185">Reference proteome</keyword>
<name>A0A418AW74_9STRA</name>
<evidence type="ECO:0000256" key="6">
    <source>
        <dbReference type="ARBA" id="ARBA00023002"/>
    </source>
</evidence>
<reference evidence="10 11" key="1">
    <citation type="submission" date="2018-08" db="EMBL/GenBank/DDBJ databases">
        <title>Aphanomyces genome sequencing and annotation.</title>
        <authorList>
            <person name="Minardi D."/>
            <person name="Oidtmann B."/>
            <person name="Van Der Giezen M."/>
            <person name="Studholme D.J."/>
        </authorList>
    </citation>
    <scope>NUCLEOTIDE SEQUENCE [LARGE SCALE GENOMIC DNA]</scope>
    <source>
        <strain evidence="10 11">NJM0002</strain>
    </source>
</reference>
<dbReference type="PANTHER" id="PTHR43821:SF1">
    <property type="entry name" value="NAD(P)H NITROREDUCTASE YDJA-RELATED"/>
    <property type="match status" value="1"/>
</dbReference>
<dbReference type="InterPro" id="IPR000415">
    <property type="entry name" value="Nitroreductase-like"/>
</dbReference>
<dbReference type="VEuPathDB" id="FungiDB:H310_06686"/>
<organism evidence="10 11">
    <name type="scientific">Aphanomyces invadans</name>
    <dbReference type="NCBI Taxonomy" id="157072"/>
    <lineage>
        <taxon>Eukaryota</taxon>
        <taxon>Sar</taxon>
        <taxon>Stramenopiles</taxon>
        <taxon>Oomycota</taxon>
        <taxon>Saprolegniomycetes</taxon>
        <taxon>Saprolegniales</taxon>
        <taxon>Verrucalvaceae</taxon>
        <taxon>Aphanomyces</taxon>
    </lineage>
</organism>
<evidence type="ECO:0000313" key="11">
    <source>
        <dbReference type="Proteomes" id="UP000285060"/>
    </source>
</evidence>
<accession>A0A418AW74</accession>
<keyword evidence="4" id="KW-0288">FMN</keyword>
<evidence type="ECO:0000256" key="2">
    <source>
        <dbReference type="ARBA" id="ARBA00007118"/>
    </source>
</evidence>
<protein>
    <recommendedName>
        <fullName evidence="9">Nitroreductase domain-containing protein</fullName>
    </recommendedName>
</protein>
<keyword evidence="5" id="KW-0521">NADP</keyword>
<dbReference type="AlphaFoldDB" id="A0A418AW74"/>
<feature type="domain" description="Nitroreductase" evidence="9">
    <location>
        <begin position="64"/>
        <end position="225"/>
    </location>
</feature>
<keyword evidence="8" id="KW-0472">Membrane</keyword>
<dbReference type="InterPro" id="IPR029479">
    <property type="entry name" value="Nitroreductase"/>
</dbReference>
<sequence length="249" mass="27746">MEQRTTTTTRNLSYELGVKHGALASIGLTIGASVLTVIATGAGAAIWKYLKKQRQLWDAEALMAQRRSVFPQDYDPNRTVPEDILNKLLESANWAPTHGRTEPWRFIVFGGDGRRKLGEKDAEIYKNITPEASFNAKKYAKKSASKLQASYVIAICLKRQDSKKIPEIEEVEAVACAVQNMHLRATSLGVGAYWSSGPGVYTSEMKEFLELGPDDKCLGLFYVGYPKPGFKHPVGSRKPVQDKVRFVYE</sequence>
<evidence type="ECO:0000259" key="9">
    <source>
        <dbReference type="Pfam" id="PF00881"/>
    </source>
</evidence>
<evidence type="ECO:0000256" key="1">
    <source>
        <dbReference type="ARBA" id="ARBA00001917"/>
    </source>
</evidence>
<dbReference type="InterPro" id="IPR026021">
    <property type="entry name" value="YdjA-like"/>
</dbReference>
<evidence type="ECO:0000313" key="10">
    <source>
        <dbReference type="EMBL" id="RHY29822.1"/>
    </source>
</evidence>
<dbReference type="InterPro" id="IPR052530">
    <property type="entry name" value="NAD(P)H_nitroreductase"/>
</dbReference>
<comment type="similarity">
    <text evidence="2">Belongs to the nitroreductase family.</text>
</comment>
<dbReference type="Gene3D" id="3.40.109.10">
    <property type="entry name" value="NADH Oxidase"/>
    <property type="match status" value="1"/>
</dbReference>
<dbReference type="Pfam" id="PF00881">
    <property type="entry name" value="Nitroreductase"/>
    <property type="match status" value="1"/>
</dbReference>
<gene>
    <name evidence="10" type="ORF">DYB32_004832</name>
</gene>
<evidence type="ECO:0000256" key="5">
    <source>
        <dbReference type="ARBA" id="ARBA00022857"/>
    </source>
</evidence>
<keyword evidence="3" id="KW-0285">Flavoprotein</keyword>
<dbReference type="Proteomes" id="UP000285060">
    <property type="component" value="Unassembled WGS sequence"/>
</dbReference>
<feature type="transmembrane region" description="Helical" evidence="8">
    <location>
        <begin position="22"/>
        <end position="47"/>
    </location>
</feature>
<evidence type="ECO:0000256" key="4">
    <source>
        <dbReference type="ARBA" id="ARBA00022643"/>
    </source>
</evidence>
<dbReference type="PANTHER" id="PTHR43821">
    <property type="entry name" value="NAD(P)H NITROREDUCTASE YDJA-RELATED"/>
    <property type="match status" value="1"/>
</dbReference>
<keyword evidence="8" id="KW-0812">Transmembrane</keyword>
<keyword evidence="6" id="KW-0560">Oxidoreductase</keyword>
<evidence type="ECO:0000256" key="7">
    <source>
        <dbReference type="ARBA" id="ARBA00023027"/>
    </source>
</evidence>
<dbReference type="EMBL" id="QUSY01000389">
    <property type="protein sequence ID" value="RHY29822.1"/>
    <property type="molecule type" value="Genomic_DNA"/>
</dbReference>
<keyword evidence="7" id="KW-0520">NAD</keyword>
<evidence type="ECO:0000256" key="3">
    <source>
        <dbReference type="ARBA" id="ARBA00022630"/>
    </source>
</evidence>
<comment type="caution">
    <text evidence="10">The sequence shown here is derived from an EMBL/GenBank/DDBJ whole genome shotgun (WGS) entry which is preliminary data.</text>
</comment>
<keyword evidence="8" id="KW-1133">Transmembrane helix</keyword>
<proteinExistence type="inferred from homology"/>
<dbReference type="GO" id="GO:0016491">
    <property type="term" value="F:oxidoreductase activity"/>
    <property type="evidence" value="ECO:0007669"/>
    <property type="project" value="UniProtKB-KW"/>
</dbReference>
<dbReference type="CDD" id="cd02135">
    <property type="entry name" value="YdjA-like"/>
    <property type="match status" value="1"/>
</dbReference>
<comment type="cofactor">
    <cofactor evidence="1">
        <name>FMN</name>
        <dbReference type="ChEBI" id="CHEBI:58210"/>
    </cofactor>
</comment>
<evidence type="ECO:0000256" key="8">
    <source>
        <dbReference type="SAM" id="Phobius"/>
    </source>
</evidence>